<dbReference type="EMBL" id="CEKZ01000003">
    <property type="protein sequence ID" value="CEQ03455.1"/>
    <property type="molecule type" value="Genomic_DNA"/>
</dbReference>
<dbReference type="AlphaFoldDB" id="A0A0C7G5X1"/>
<dbReference type="SUPFAM" id="SSF160631">
    <property type="entry name" value="SMI1/KNR4-like"/>
    <property type="match status" value="1"/>
</dbReference>
<sequence>MTRLNIIKNKLEKLKNFDKNYCVFGSINHKYKLNNTLSKSELKQFGKINNITLPEEYANFLLEIGNGGAGPGYGIIGITPKQLTKRYYRFSYTFRFSGDFVPNTYNHCTMIEDDDLSCEDCDKRFSCVDAFYEDDFECEDDYISGYLDGTLNINNMGCGLESRLILNGPEFGNVWINDPDQLFTPRRTLTKDRLSFYDWYENWLDSQLSKFELIKSLFDKKVPYEEFFNTSISDFEVEEIIATFLGLLLIKINPSNYESSKFSLRELNVDLEKEYIRYIKQ</sequence>
<evidence type="ECO:0000313" key="1">
    <source>
        <dbReference type="EMBL" id="CEQ03455.1"/>
    </source>
</evidence>
<accession>A0A0C7G5X1</accession>
<evidence type="ECO:0008006" key="3">
    <source>
        <dbReference type="Google" id="ProtNLM"/>
    </source>
</evidence>
<evidence type="ECO:0000313" key="2">
    <source>
        <dbReference type="Proteomes" id="UP000049127"/>
    </source>
</evidence>
<dbReference type="Proteomes" id="UP000049127">
    <property type="component" value="Unassembled WGS sequence"/>
</dbReference>
<dbReference type="Gene3D" id="3.40.1580.10">
    <property type="entry name" value="SMI1/KNR4-like"/>
    <property type="match status" value="1"/>
</dbReference>
<protein>
    <recommendedName>
        <fullName evidence="3">Knr4/Smi1-like domain-containing protein</fullName>
    </recommendedName>
</protein>
<proteinExistence type="predicted"/>
<name>A0A0C7G5X1_PARSO</name>
<gene>
    <name evidence="1" type="ORF">R28058_11881</name>
</gene>
<dbReference type="RefSeq" id="WP_055341779.1">
    <property type="nucleotide sequence ID" value="NZ_CDNI01000003.1"/>
</dbReference>
<reference evidence="1 2" key="1">
    <citation type="submission" date="2015-01" db="EMBL/GenBank/DDBJ databases">
        <authorList>
            <person name="Aslett A.Martin."/>
            <person name="De Silva Nishadi"/>
        </authorList>
    </citation>
    <scope>NUCLEOTIDE SEQUENCE [LARGE SCALE GENOMIC DNA]</scope>
    <source>
        <strain evidence="1 2">R28058</strain>
    </source>
</reference>
<dbReference type="InterPro" id="IPR037883">
    <property type="entry name" value="Knr4/Smi1-like_sf"/>
</dbReference>
<organism evidence="1 2">
    <name type="scientific">Paraclostridium sordellii</name>
    <name type="common">Clostridium sordellii</name>
    <dbReference type="NCBI Taxonomy" id="1505"/>
    <lineage>
        <taxon>Bacteria</taxon>
        <taxon>Bacillati</taxon>
        <taxon>Bacillota</taxon>
        <taxon>Clostridia</taxon>
        <taxon>Peptostreptococcales</taxon>
        <taxon>Peptostreptococcaceae</taxon>
        <taxon>Paraclostridium</taxon>
    </lineage>
</organism>
<dbReference type="OrthoDB" id="1190024at2"/>